<proteinExistence type="predicted"/>
<comment type="caution">
    <text evidence="1">The sequence shown here is derived from an EMBL/GenBank/DDBJ whole genome shotgun (WGS) entry which is preliminary data.</text>
</comment>
<evidence type="ECO:0000313" key="1">
    <source>
        <dbReference type="EMBL" id="RTQ86975.1"/>
    </source>
</evidence>
<protein>
    <submittedName>
        <fullName evidence="1">Uncharacterized protein</fullName>
    </submittedName>
</protein>
<organism evidence="1 2">
    <name type="scientific">Stenotrophomonas maltophilia</name>
    <name type="common">Pseudomonas maltophilia</name>
    <name type="synonym">Xanthomonas maltophilia</name>
    <dbReference type="NCBI Taxonomy" id="40324"/>
    <lineage>
        <taxon>Bacteria</taxon>
        <taxon>Pseudomonadati</taxon>
        <taxon>Pseudomonadota</taxon>
        <taxon>Gammaproteobacteria</taxon>
        <taxon>Lysobacterales</taxon>
        <taxon>Lysobacteraceae</taxon>
        <taxon>Stenotrophomonas</taxon>
        <taxon>Stenotrophomonas maltophilia group</taxon>
    </lineage>
</organism>
<dbReference type="EMBL" id="RXLZ01000055">
    <property type="protein sequence ID" value="RTQ86975.1"/>
    <property type="molecule type" value="Genomic_DNA"/>
</dbReference>
<evidence type="ECO:0000313" key="2">
    <source>
        <dbReference type="Proteomes" id="UP000271705"/>
    </source>
</evidence>
<gene>
    <name evidence="1" type="ORF">EKL94_16850</name>
</gene>
<sequence>MRGGFARPWTTTLGILRIPGGCDAGPNRRRRGPPHCGATAILTTLHPTSGTLILYTRFCLTKTKTRTSVLPFAQSPLNSNTNLQ</sequence>
<dbReference type="AlphaFoldDB" id="A0A431UDI8"/>
<accession>A0A431UDI8</accession>
<dbReference type="Proteomes" id="UP000271705">
    <property type="component" value="Unassembled WGS sequence"/>
</dbReference>
<feature type="non-terminal residue" evidence="1">
    <location>
        <position position="84"/>
    </location>
</feature>
<reference evidence="1 2" key="1">
    <citation type="submission" date="2018-12" db="EMBL/GenBank/DDBJ databases">
        <authorList>
            <person name="Kartti S."/>
            <person name="Manni A."/>
            <person name="Chemao El Fihri M.W."/>
            <person name="Laamarti M."/>
            <person name="Temsamani L."/>
            <person name="El Jamali J.E."/>
            <person name="Ouadghiri M."/>
            <person name="Ibrahimi A."/>
            <person name="Filati-Maltouf A."/>
        </authorList>
    </citation>
    <scope>NUCLEOTIDE SEQUENCE [LARGE SCALE GENOMIC DNA]</scope>
    <source>
        <strain evidence="1 2">MDMC339</strain>
    </source>
</reference>
<name>A0A431UDI8_STEMA</name>